<dbReference type="KEGG" id="apln:108733245"/>
<dbReference type="RefSeq" id="XP_018319837.1">
    <property type="nucleotide sequence ID" value="XM_018464335.1"/>
</dbReference>
<evidence type="ECO:0000256" key="1">
    <source>
        <dbReference type="SAM" id="SignalP"/>
    </source>
</evidence>
<dbReference type="InParanoid" id="A0A1W4WHA1"/>
<accession>A0A1W4WHA1</accession>
<dbReference type="GeneID" id="108733245"/>
<evidence type="ECO:0000313" key="3">
    <source>
        <dbReference type="RefSeq" id="XP_018319837.1"/>
    </source>
</evidence>
<feature type="signal peptide" evidence="1">
    <location>
        <begin position="1"/>
        <end position="18"/>
    </location>
</feature>
<proteinExistence type="predicted"/>
<gene>
    <name evidence="3" type="primary">LOC108733245</name>
</gene>
<keyword evidence="2" id="KW-1185">Reference proteome</keyword>
<sequence length="175" mass="18072">MKCLVALIFCTVFSLPEASYLSSHASVSVGPTTNGAIVKGPASASAIVGPDGSRITSAADSGSISVGTTQGGAISRAHNLGYVPRKPVYASYASNTPHFTSYVASIPPFGSYTSHITPYTIHDPEGHLLTPLPYAFATPLVKSGTVISGPSGTIKTSGSAHGYIAKIPYQSHYVW</sequence>
<reference evidence="3" key="1">
    <citation type="submission" date="2025-08" db="UniProtKB">
        <authorList>
            <consortium name="RefSeq"/>
        </authorList>
    </citation>
    <scope>IDENTIFICATION</scope>
    <source>
        <tissue evidence="3">Entire body</tissue>
    </source>
</reference>
<evidence type="ECO:0000313" key="2">
    <source>
        <dbReference type="Proteomes" id="UP000192223"/>
    </source>
</evidence>
<dbReference type="Proteomes" id="UP000192223">
    <property type="component" value="Unplaced"/>
</dbReference>
<feature type="chain" id="PRO_5010737314" evidence="1">
    <location>
        <begin position="19"/>
        <end position="175"/>
    </location>
</feature>
<organism evidence="2 3">
    <name type="scientific">Agrilus planipennis</name>
    <name type="common">Emerald ash borer</name>
    <name type="synonym">Agrilus marcopoli</name>
    <dbReference type="NCBI Taxonomy" id="224129"/>
    <lineage>
        <taxon>Eukaryota</taxon>
        <taxon>Metazoa</taxon>
        <taxon>Ecdysozoa</taxon>
        <taxon>Arthropoda</taxon>
        <taxon>Hexapoda</taxon>
        <taxon>Insecta</taxon>
        <taxon>Pterygota</taxon>
        <taxon>Neoptera</taxon>
        <taxon>Endopterygota</taxon>
        <taxon>Coleoptera</taxon>
        <taxon>Polyphaga</taxon>
        <taxon>Elateriformia</taxon>
        <taxon>Buprestoidea</taxon>
        <taxon>Buprestidae</taxon>
        <taxon>Agrilinae</taxon>
        <taxon>Agrilus</taxon>
    </lineage>
</organism>
<keyword evidence="1" id="KW-0732">Signal</keyword>
<name>A0A1W4WHA1_AGRPL</name>
<dbReference type="AlphaFoldDB" id="A0A1W4WHA1"/>
<protein>
    <submittedName>
        <fullName evidence="3">Uncharacterized protein LOC108733245</fullName>
    </submittedName>
</protein>
<dbReference type="OrthoDB" id="6777241at2759"/>